<keyword evidence="1" id="KW-1133">Transmembrane helix</keyword>
<accession>A0A164XST2</accession>
<keyword evidence="1" id="KW-0472">Membrane</keyword>
<proteinExistence type="predicted"/>
<dbReference type="OrthoDB" id="2550823at2759"/>
<dbReference type="STRING" id="1314777.A0A164XST2"/>
<gene>
    <name evidence="2" type="ORF">SISNIDRAFT_437964</name>
</gene>
<feature type="transmembrane region" description="Helical" evidence="1">
    <location>
        <begin position="45"/>
        <end position="67"/>
    </location>
</feature>
<evidence type="ECO:0000313" key="2">
    <source>
        <dbReference type="EMBL" id="KZS96256.1"/>
    </source>
</evidence>
<organism evidence="2 3">
    <name type="scientific">Sistotremastrum niveocremeum HHB9708</name>
    <dbReference type="NCBI Taxonomy" id="1314777"/>
    <lineage>
        <taxon>Eukaryota</taxon>
        <taxon>Fungi</taxon>
        <taxon>Dikarya</taxon>
        <taxon>Basidiomycota</taxon>
        <taxon>Agaricomycotina</taxon>
        <taxon>Agaricomycetes</taxon>
        <taxon>Sistotremastrales</taxon>
        <taxon>Sistotremastraceae</taxon>
        <taxon>Sertulicium</taxon>
        <taxon>Sertulicium niveocremeum</taxon>
    </lineage>
</organism>
<dbReference type="EMBL" id="KV419399">
    <property type="protein sequence ID" value="KZS96256.1"/>
    <property type="molecule type" value="Genomic_DNA"/>
</dbReference>
<feature type="transmembrane region" description="Helical" evidence="1">
    <location>
        <begin position="118"/>
        <end position="137"/>
    </location>
</feature>
<dbReference type="AlphaFoldDB" id="A0A164XST2"/>
<sequence length="148" mass="16075">MSAQVAGRHPLSVVFLLHCALEAPLAVQALWAPQLLPLIQLNNTTIVLLKLYGALSAGTCLAAFLCFGLPEFLPGKRAFVISLVIYHCICSTVLINAPRIIPKTFGATLESFRFTPEVLWGSLHGTLAVILAIWWQLTLPATRAVKQS</sequence>
<protein>
    <submittedName>
        <fullName evidence="2">Uncharacterized protein</fullName>
    </submittedName>
</protein>
<evidence type="ECO:0000256" key="1">
    <source>
        <dbReference type="SAM" id="Phobius"/>
    </source>
</evidence>
<feature type="transmembrane region" description="Helical" evidence="1">
    <location>
        <begin position="79"/>
        <end position="98"/>
    </location>
</feature>
<dbReference type="Proteomes" id="UP000076722">
    <property type="component" value="Unassembled WGS sequence"/>
</dbReference>
<evidence type="ECO:0000313" key="3">
    <source>
        <dbReference type="Proteomes" id="UP000076722"/>
    </source>
</evidence>
<keyword evidence="3" id="KW-1185">Reference proteome</keyword>
<reference evidence="2 3" key="1">
    <citation type="journal article" date="2016" name="Mol. Biol. Evol.">
        <title>Comparative Genomics of Early-Diverging Mushroom-Forming Fungi Provides Insights into the Origins of Lignocellulose Decay Capabilities.</title>
        <authorList>
            <person name="Nagy L.G."/>
            <person name="Riley R."/>
            <person name="Tritt A."/>
            <person name="Adam C."/>
            <person name="Daum C."/>
            <person name="Floudas D."/>
            <person name="Sun H."/>
            <person name="Yadav J.S."/>
            <person name="Pangilinan J."/>
            <person name="Larsson K.H."/>
            <person name="Matsuura K."/>
            <person name="Barry K."/>
            <person name="Labutti K."/>
            <person name="Kuo R."/>
            <person name="Ohm R.A."/>
            <person name="Bhattacharya S.S."/>
            <person name="Shirouzu T."/>
            <person name="Yoshinaga Y."/>
            <person name="Martin F.M."/>
            <person name="Grigoriev I.V."/>
            <person name="Hibbett D.S."/>
        </authorList>
    </citation>
    <scope>NUCLEOTIDE SEQUENCE [LARGE SCALE GENOMIC DNA]</scope>
    <source>
        <strain evidence="2 3">HHB9708</strain>
    </source>
</reference>
<keyword evidence="1" id="KW-0812">Transmembrane</keyword>
<name>A0A164XST2_9AGAM</name>